<organism evidence="1 2">
    <name type="scientific">Candidatus Collierbacteria bacterium RIFOXYA2_FULL_46_10</name>
    <dbReference type="NCBI Taxonomy" id="1817726"/>
    <lineage>
        <taxon>Bacteria</taxon>
        <taxon>Candidatus Collieribacteriota</taxon>
    </lineage>
</organism>
<evidence type="ECO:0000313" key="2">
    <source>
        <dbReference type="Proteomes" id="UP000176191"/>
    </source>
</evidence>
<dbReference type="Proteomes" id="UP000176191">
    <property type="component" value="Unassembled WGS sequence"/>
</dbReference>
<name>A0A1F5FAT9_9BACT</name>
<protein>
    <submittedName>
        <fullName evidence="1">Uncharacterized protein</fullName>
    </submittedName>
</protein>
<dbReference type="AlphaFoldDB" id="A0A1F5FAT9"/>
<accession>A0A1F5FAT9</accession>
<sequence>MAINRANRLQNLPDRVSPFQILWQAGQMTKLPNYNSQYKLSMIGPEGNPGLIPVGHRISQSLRDSITQDKSRGIYINLVSSLSSNKEYIPTYTVMGGWDHRGSESFFKEYGISARQFGDKYGEKFSFNLLSSLIENGNLIMASTTNTKDSSHLVLISDYHEDGGGEFLVNDPKENKARWINAKDWYDSDFRGYGTVVYNDKTRGKYDH</sequence>
<evidence type="ECO:0000313" key="1">
    <source>
        <dbReference type="EMBL" id="OGD76741.1"/>
    </source>
</evidence>
<comment type="caution">
    <text evidence="1">The sequence shown here is derived from an EMBL/GenBank/DDBJ whole genome shotgun (WGS) entry which is preliminary data.</text>
</comment>
<reference evidence="1 2" key="1">
    <citation type="journal article" date="2016" name="Nat. Commun.">
        <title>Thousands of microbial genomes shed light on interconnected biogeochemical processes in an aquifer system.</title>
        <authorList>
            <person name="Anantharaman K."/>
            <person name="Brown C.T."/>
            <person name="Hug L.A."/>
            <person name="Sharon I."/>
            <person name="Castelle C.J."/>
            <person name="Probst A.J."/>
            <person name="Thomas B.C."/>
            <person name="Singh A."/>
            <person name="Wilkins M.J."/>
            <person name="Karaoz U."/>
            <person name="Brodie E.L."/>
            <person name="Williams K.H."/>
            <person name="Hubbard S.S."/>
            <person name="Banfield J.F."/>
        </authorList>
    </citation>
    <scope>NUCLEOTIDE SEQUENCE [LARGE SCALE GENOMIC DNA]</scope>
</reference>
<dbReference type="EMBL" id="MFAK01000001">
    <property type="protein sequence ID" value="OGD76741.1"/>
    <property type="molecule type" value="Genomic_DNA"/>
</dbReference>
<gene>
    <name evidence="1" type="ORF">A2228_01105</name>
</gene>
<proteinExistence type="predicted"/>